<feature type="compositionally biased region" description="Polar residues" evidence="1">
    <location>
        <begin position="754"/>
        <end position="767"/>
    </location>
</feature>
<dbReference type="SUPFAM" id="SSF53649">
    <property type="entry name" value="Alkaline phosphatase-like"/>
    <property type="match status" value="1"/>
</dbReference>
<sequence length="767" mass="77887">MRRTLITAALLLGALWPGVLGPGAGQSSAAASSTPASAAAAGSAAPEEDPARGQVVLIGIPGLLWSDLSPEGTPNLWRLAGQSSTGSLSVRTVGRVTCPYDAWLTVSAGVRSAVGYGCGLPPVPEPVEGGAIIPGYDYLHEVAGQRGAGTLGEAVRAAGDCTFAVGPGAALALADRAGKVDHYAPSPAQAGAVALTRCRVVAVDVDDLIRPYLAEDRLPRVEDALTPQQRATALLRADAKAGAVVSVLSEDAVVMLAGLSDHGSQPHLRVAMMNLGPGSQRGFLGAASTHRRDVTILPDITATVLSVIGAPVPPSVVGTPWEAGRGRTDGVESARAELVAADVAGQTVREVGGAFFTTVAVLQVLFYVTAFLLLRRRHGLGRVRLAAVVLASLPVSTYLVNFTGWRHAETPALSLAGGIAGTALLLAAVALAVPFLWSLALRLLVRRGRRGAGSPTLRARARGVPAALRRSRPLGPLAIVSAVTAAVLAGDLLTGTTLQLNSVMGYTAVVGARYYGLGNIPFALFATSVLLLASALAHLLTRRGRRGAGVAVVVVLGCSAMVLGGWPGVGSDFGGVIAFVPGIAVTAMLLAGRRISVVKLGALVAAGGATVMAIAYLDHLRPPASQTHLGRFVGQIFTGEAMDVIGRKFGAMVGTLLSPNLMPIVVVAAAFLVYALLRPATASAGVLPAAFAHSPALKAGLIGVLVSGVVGMLVNDSGAAVLSMALALAVPLALSAGVAVLREPEEASYEEPPGQQSASNDLVSRSN</sequence>
<evidence type="ECO:0000256" key="2">
    <source>
        <dbReference type="SAM" id="Phobius"/>
    </source>
</evidence>
<feature type="transmembrane region" description="Helical" evidence="2">
    <location>
        <begin position="477"/>
        <end position="500"/>
    </location>
</feature>
<feature type="chain" id="PRO_5039247751" description="Phosphoglyceromutase" evidence="3">
    <location>
        <begin position="22"/>
        <end position="767"/>
    </location>
</feature>
<feature type="transmembrane region" description="Helical" evidence="2">
    <location>
        <begin position="415"/>
        <end position="440"/>
    </location>
</feature>
<evidence type="ECO:0008006" key="6">
    <source>
        <dbReference type="Google" id="ProtNLM"/>
    </source>
</evidence>
<evidence type="ECO:0000313" key="5">
    <source>
        <dbReference type="Proteomes" id="UP000562352"/>
    </source>
</evidence>
<feature type="transmembrane region" description="Helical" evidence="2">
    <location>
        <begin position="657"/>
        <end position="677"/>
    </location>
</feature>
<dbReference type="Proteomes" id="UP000562352">
    <property type="component" value="Unassembled WGS sequence"/>
</dbReference>
<feature type="transmembrane region" description="Helical" evidence="2">
    <location>
        <begin position="720"/>
        <end position="741"/>
    </location>
</feature>
<dbReference type="RefSeq" id="WP_184946749.1">
    <property type="nucleotide sequence ID" value="NZ_BAAAWZ010000004.1"/>
</dbReference>
<accession>A0A841D8M6</accession>
<keyword evidence="2" id="KW-0812">Transmembrane</keyword>
<feature type="transmembrane region" description="Helical" evidence="2">
    <location>
        <begin position="520"/>
        <end position="540"/>
    </location>
</feature>
<keyword evidence="2" id="KW-1133">Transmembrane helix</keyword>
<feature type="region of interest" description="Disordered" evidence="1">
    <location>
        <begin position="745"/>
        <end position="767"/>
    </location>
</feature>
<reference evidence="4 5" key="1">
    <citation type="submission" date="2020-08" db="EMBL/GenBank/DDBJ databases">
        <title>Genomic Encyclopedia of Type Strains, Phase III (KMG-III): the genomes of soil and plant-associated and newly described type strains.</title>
        <authorList>
            <person name="Whitman W."/>
        </authorList>
    </citation>
    <scope>NUCLEOTIDE SEQUENCE [LARGE SCALE GENOMIC DNA]</scope>
    <source>
        <strain evidence="4 5">CECT 3303</strain>
    </source>
</reference>
<keyword evidence="5" id="KW-1185">Reference proteome</keyword>
<keyword evidence="2" id="KW-0472">Membrane</keyword>
<dbReference type="EMBL" id="JACHJJ010000024">
    <property type="protein sequence ID" value="MBB5966551.1"/>
    <property type="molecule type" value="Genomic_DNA"/>
</dbReference>
<name>A0A841D8M6_PLAVE</name>
<organism evidence="4 5">
    <name type="scientific">Planomonospora venezuelensis</name>
    <dbReference type="NCBI Taxonomy" id="1999"/>
    <lineage>
        <taxon>Bacteria</taxon>
        <taxon>Bacillati</taxon>
        <taxon>Actinomycetota</taxon>
        <taxon>Actinomycetes</taxon>
        <taxon>Streptosporangiales</taxon>
        <taxon>Streptosporangiaceae</taxon>
        <taxon>Planomonospora</taxon>
    </lineage>
</organism>
<comment type="caution">
    <text evidence="4">The sequence shown here is derived from an EMBL/GenBank/DDBJ whole genome shotgun (WGS) entry which is preliminary data.</text>
</comment>
<feature type="transmembrane region" description="Helical" evidence="2">
    <location>
        <begin position="573"/>
        <end position="590"/>
    </location>
</feature>
<proteinExistence type="predicted"/>
<keyword evidence="3" id="KW-0732">Signal</keyword>
<dbReference type="InterPro" id="IPR017850">
    <property type="entry name" value="Alkaline_phosphatase_core_sf"/>
</dbReference>
<gene>
    <name evidence="4" type="ORF">FHS22_005843</name>
</gene>
<feature type="transmembrane region" description="Helical" evidence="2">
    <location>
        <begin position="597"/>
        <end position="617"/>
    </location>
</feature>
<evidence type="ECO:0000313" key="4">
    <source>
        <dbReference type="EMBL" id="MBB5966551.1"/>
    </source>
</evidence>
<protein>
    <recommendedName>
        <fullName evidence="6">Phosphoglyceromutase</fullName>
    </recommendedName>
</protein>
<evidence type="ECO:0000256" key="3">
    <source>
        <dbReference type="SAM" id="SignalP"/>
    </source>
</evidence>
<feature type="signal peptide" evidence="3">
    <location>
        <begin position="1"/>
        <end position="21"/>
    </location>
</feature>
<evidence type="ECO:0000256" key="1">
    <source>
        <dbReference type="SAM" id="MobiDB-lite"/>
    </source>
</evidence>
<feature type="transmembrane region" description="Helical" evidence="2">
    <location>
        <begin position="385"/>
        <end position="403"/>
    </location>
</feature>
<feature type="transmembrane region" description="Helical" evidence="2">
    <location>
        <begin position="547"/>
        <end position="567"/>
    </location>
</feature>
<feature type="transmembrane region" description="Helical" evidence="2">
    <location>
        <begin position="353"/>
        <end position="373"/>
    </location>
</feature>
<dbReference type="AlphaFoldDB" id="A0A841D8M6"/>